<name>A0AAW5WM88_STRCR</name>
<evidence type="ECO:0000256" key="1">
    <source>
        <dbReference type="ARBA" id="ARBA00001946"/>
    </source>
</evidence>
<dbReference type="EMBL" id="JAKUYZ010000007">
    <property type="protein sequence ID" value="MCY7221341.1"/>
    <property type="molecule type" value="Genomic_DNA"/>
</dbReference>
<evidence type="ECO:0000256" key="12">
    <source>
        <dbReference type="SAM" id="MobiDB-lite"/>
    </source>
</evidence>
<evidence type="ECO:0000256" key="4">
    <source>
        <dbReference type="ARBA" id="ARBA00022598"/>
    </source>
</evidence>
<dbReference type="SUPFAM" id="SSF53623">
    <property type="entry name" value="MurD-like peptide ligases, catalytic domain"/>
    <property type="match status" value="1"/>
</dbReference>
<evidence type="ECO:0000313" key="15">
    <source>
        <dbReference type="EMBL" id="MCY7221341.1"/>
    </source>
</evidence>
<dbReference type="SUPFAM" id="SSF53244">
    <property type="entry name" value="MurD-like peptide ligases, peptide-binding domain"/>
    <property type="match status" value="1"/>
</dbReference>
<dbReference type="Gene3D" id="3.40.1190.10">
    <property type="entry name" value="Mur-like, catalytic domain"/>
    <property type="match status" value="1"/>
</dbReference>
<dbReference type="GO" id="GO:0004326">
    <property type="term" value="F:tetrahydrofolylpolyglutamate synthase activity"/>
    <property type="evidence" value="ECO:0007669"/>
    <property type="project" value="UniProtKB-EC"/>
</dbReference>
<evidence type="ECO:0000256" key="11">
    <source>
        <dbReference type="PIRNR" id="PIRNR001563"/>
    </source>
</evidence>
<dbReference type="GO" id="GO:0008841">
    <property type="term" value="F:dihydrofolate synthase activity"/>
    <property type="evidence" value="ECO:0007669"/>
    <property type="project" value="TreeGrafter"/>
</dbReference>
<feature type="domain" description="Mur ligase central" evidence="14">
    <location>
        <begin position="46"/>
        <end position="272"/>
    </location>
</feature>
<evidence type="ECO:0000256" key="5">
    <source>
        <dbReference type="ARBA" id="ARBA00022723"/>
    </source>
</evidence>
<dbReference type="InterPro" id="IPR036565">
    <property type="entry name" value="Mur-like_cat_sf"/>
</dbReference>
<keyword evidence="4 11" id="KW-0436">Ligase</keyword>
<keyword evidence="8" id="KW-0460">Magnesium</keyword>
<dbReference type="InterPro" id="IPR036615">
    <property type="entry name" value="Mur_ligase_C_dom_sf"/>
</dbReference>
<dbReference type="AlphaFoldDB" id="A0AAW5WM88"/>
<dbReference type="Gene3D" id="3.90.190.20">
    <property type="entry name" value="Mur ligase, C-terminal domain"/>
    <property type="match status" value="1"/>
</dbReference>
<dbReference type="EC" id="6.3.2.17" evidence="3"/>
<dbReference type="GO" id="GO:0005737">
    <property type="term" value="C:cytoplasm"/>
    <property type="evidence" value="ECO:0007669"/>
    <property type="project" value="TreeGrafter"/>
</dbReference>
<evidence type="ECO:0000256" key="6">
    <source>
        <dbReference type="ARBA" id="ARBA00022741"/>
    </source>
</evidence>
<reference evidence="15" key="2">
    <citation type="submission" date="2022-02" db="EMBL/GenBank/DDBJ databases">
        <authorList>
            <person name="Christensen J.J.E."/>
            <person name="Jensen C.S."/>
            <person name="Nielsen X.C."/>
            <person name="Dargis R."/>
        </authorList>
    </citation>
    <scope>NUCLEOTIDE SEQUENCE</scope>
    <source>
        <strain evidence="15">K13014465</strain>
    </source>
</reference>
<evidence type="ECO:0000259" key="14">
    <source>
        <dbReference type="Pfam" id="PF08245"/>
    </source>
</evidence>
<protein>
    <recommendedName>
        <fullName evidence="3">tetrahydrofolate synthase</fullName>
        <ecNumber evidence="3">6.3.2.17</ecNumber>
    </recommendedName>
    <alternativeName>
        <fullName evidence="9">Tetrahydrofolylpolyglutamate synthase</fullName>
    </alternativeName>
</protein>
<sequence>MIKEELPDLSWLEAYRTDSPNFGLERMERMLALRGNPHLQLSVIHIGGTNGKGSTISHLRQLLEMQGLRVGTFTSPYLISYNEQIAINGRPIPNQDLSRLLETYHALFEEQANDEVLQGVTEFEIMTALAYDYLAQERVDVAMMEVGMGGLLDSTNVCRPDLTAITTIGLDHVALLGHSLAAIAEQKAGIIKLNVPLVTGRIEPEALAVIEDKAHQKQAPYYVYGQSYQVQSLGGTDSGEHFSFSNAYREAEPYLTPLLGQHQVDNAGLAIELCDLYCQLQQLPLLTKEQVGAALLATSWPGRMEQISHQPRILLDGAHNPHAMERLTRTLSQHYPDLDKKILFSCIQTKSLEEMVDQLKQLPKSQLILTNFADPRSFSKEKMEALAGEQGLDYADWQAFLEVYLKAEHRDDELLLITGSLYFLAQVRKSILENRKLDFTERPSQSSQLSKNKNEHRSIYGHEEN</sequence>
<organism evidence="15 16">
    <name type="scientific">Streptococcus cristatus</name>
    <dbReference type="NCBI Taxonomy" id="45634"/>
    <lineage>
        <taxon>Bacteria</taxon>
        <taxon>Bacillati</taxon>
        <taxon>Bacillota</taxon>
        <taxon>Bacilli</taxon>
        <taxon>Lactobacillales</taxon>
        <taxon>Streptococcaceae</taxon>
        <taxon>Streptococcus</taxon>
    </lineage>
</organism>
<comment type="similarity">
    <text evidence="2 11">Belongs to the folylpolyglutamate synthase family.</text>
</comment>
<evidence type="ECO:0000256" key="2">
    <source>
        <dbReference type="ARBA" id="ARBA00008276"/>
    </source>
</evidence>
<evidence type="ECO:0000256" key="8">
    <source>
        <dbReference type="ARBA" id="ARBA00022842"/>
    </source>
</evidence>
<evidence type="ECO:0000313" key="16">
    <source>
        <dbReference type="Proteomes" id="UP001208029"/>
    </source>
</evidence>
<comment type="cofactor">
    <cofactor evidence="1">
        <name>Mg(2+)</name>
        <dbReference type="ChEBI" id="CHEBI:18420"/>
    </cofactor>
</comment>
<comment type="caution">
    <text evidence="15">The sequence shown here is derived from an EMBL/GenBank/DDBJ whole genome shotgun (WGS) entry which is preliminary data.</text>
</comment>
<dbReference type="InterPro" id="IPR018109">
    <property type="entry name" value="Folylpolyglutamate_synth_CS"/>
</dbReference>
<dbReference type="FunFam" id="3.40.1190.10:FF:000011">
    <property type="entry name" value="Folylpolyglutamate synthase/dihydrofolate synthase"/>
    <property type="match status" value="1"/>
</dbReference>
<keyword evidence="6 11" id="KW-0547">Nucleotide-binding</keyword>
<evidence type="ECO:0000256" key="3">
    <source>
        <dbReference type="ARBA" id="ARBA00013025"/>
    </source>
</evidence>
<keyword evidence="5" id="KW-0479">Metal-binding</keyword>
<dbReference type="Pfam" id="PF08245">
    <property type="entry name" value="Mur_ligase_M"/>
    <property type="match status" value="1"/>
</dbReference>
<dbReference type="RefSeq" id="WP_268731354.1">
    <property type="nucleotide sequence ID" value="NZ_JAKUYZ010000007.1"/>
</dbReference>
<evidence type="ECO:0000256" key="7">
    <source>
        <dbReference type="ARBA" id="ARBA00022840"/>
    </source>
</evidence>
<accession>A0AAW5WM88</accession>
<proteinExistence type="inferred from homology"/>
<dbReference type="GO" id="GO:0046872">
    <property type="term" value="F:metal ion binding"/>
    <property type="evidence" value="ECO:0007669"/>
    <property type="project" value="UniProtKB-KW"/>
</dbReference>
<comment type="catalytic activity">
    <reaction evidence="10">
        <text>(6S)-5,6,7,8-tetrahydrofolyl-(gamma-L-Glu)(n) + L-glutamate + ATP = (6S)-5,6,7,8-tetrahydrofolyl-(gamma-L-Glu)(n+1) + ADP + phosphate + H(+)</text>
        <dbReference type="Rhea" id="RHEA:10580"/>
        <dbReference type="Rhea" id="RHEA-COMP:14738"/>
        <dbReference type="Rhea" id="RHEA-COMP:14740"/>
        <dbReference type="ChEBI" id="CHEBI:15378"/>
        <dbReference type="ChEBI" id="CHEBI:29985"/>
        <dbReference type="ChEBI" id="CHEBI:30616"/>
        <dbReference type="ChEBI" id="CHEBI:43474"/>
        <dbReference type="ChEBI" id="CHEBI:141005"/>
        <dbReference type="ChEBI" id="CHEBI:456216"/>
        <dbReference type="EC" id="6.3.2.17"/>
    </reaction>
</comment>
<evidence type="ECO:0000256" key="10">
    <source>
        <dbReference type="ARBA" id="ARBA00047493"/>
    </source>
</evidence>
<evidence type="ECO:0000256" key="9">
    <source>
        <dbReference type="ARBA" id="ARBA00030592"/>
    </source>
</evidence>
<feature type="compositionally biased region" description="Polar residues" evidence="12">
    <location>
        <begin position="442"/>
        <end position="451"/>
    </location>
</feature>
<dbReference type="Pfam" id="PF02875">
    <property type="entry name" value="Mur_ligase_C"/>
    <property type="match status" value="1"/>
</dbReference>
<dbReference type="NCBIfam" id="TIGR01499">
    <property type="entry name" value="folC"/>
    <property type="match status" value="1"/>
</dbReference>
<evidence type="ECO:0000259" key="13">
    <source>
        <dbReference type="Pfam" id="PF02875"/>
    </source>
</evidence>
<dbReference type="InterPro" id="IPR013221">
    <property type="entry name" value="Mur_ligase_cen"/>
</dbReference>
<dbReference type="PROSITE" id="PS01011">
    <property type="entry name" value="FOLYLPOLYGLU_SYNT_1"/>
    <property type="match status" value="1"/>
</dbReference>
<dbReference type="GO" id="GO:0005524">
    <property type="term" value="F:ATP binding"/>
    <property type="evidence" value="ECO:0007669"/>
    <property type="project" value="UniProtKB-KW"/>
</dbReference>
<dbReference type="InterPro" id="IPR001645">
    <property type="entry name" value="Folylpolyglutamate_synth"/>
</dbReference>
<feature type="compositionally biased region" description="Basic and acidic residues" evidence="12">
    <location>
        <begin position="452"/>
        <end position="465"/>
    </location>
</feature>
<keyword evidence="7 11" id="KW-0067">ATP-binding</keyword>
<dbReference type="PIRSF" id="PIRSF001563">
    <property type="entry name" value="Folylpolyglu_synth"/>
    <property type="match status" value="1"/>
</dbReference>
<dbReference type="InterPro" id="IPR004101">
    <property type="entry name" value="Mur_ligase_C"/>
</dbReference>
<feature type="region of interest" description="Disordered" evidence="12">
    <location>
        <begin position="442"/>
        <end position="465"/>
    </location>
</feature>
<dbReference type="PANTHER" id="PTHR11136:SF0">
    <property type="entry name" value="DIHYDROFOLATE SYNTHETASE-RELATED"/>
    <property type="match status" value="1"/>
</dbReference>
<gene>
    <name evidence="15" type="ORF">MK546_04430</name>
</gene>
<dbReference type="PANTHER" id="PTHR11136">
    <property type="entry name" value="FOLYLPOLYGLUTAMATE SYNTHASE-RELATED"/>
    <property type="match status" value="1"/>
</dbReference>
<reference evidence="15" key="1">
    <citation type="journal article" date="2022" name="Med Res Arch">
        <title>Genomic identification of streptococcal strains and relation to clinical characteristics. A substudy to The Partial Oral Treatment of Endocarditis (POET) Trial.</title>
        <authorList>
            <person name="Christensen J."/>
            <person name="Jensen C."/>
            <person name="Dargis R."/>
            <person name="Nielsen X."/>
            <person name="Pries- Heje M."/>
            <person name="Wiingaard C."/>
            <person name="Ihlemann N."/>
            <person name="Gill S."/>
            <person name="Bruun N."/>
            <person name="Elming H."/>
            <person name="Povlsen J."/>
            <person name="Madsen T."/>
            <person name="Jensen K."/>
            <person name="Fuursted K."/>
            <person name="Ostergaard L."/>
            <person name="Christiansen U."/>
            <person name="Rosenvinge F."/>
            <person name="Helweg-Larsen J."/>
            <person name="Fosbol E."/>
            <person name="Kober L."/>
            <person name="Torp-Pedersen C."/>
            <person name="Tonder N."/>
            <person name="Moser C."/>
            <person name="Iversen K."/>
            <person name="Bundgaard H."/>
        </authorList>
    </citation>
    <scope>NUCLEOTIDE SEQUENCE</scope>
    <source>
        <strain evidence="15">K13014465</strain>
    </source>
</reference>
<feature type="domain" description="Mur ligase C-terminal" evidence="13">
    <location>
        <begin position="302"/>
        <end position="420"/>
    </location>
</feature>
<dbReference type="Proteomes" id="UP001208029">
    <property type="component" value="Unassembled WGS sequence"/>
</dbReference>